<protein>
    <submittedName>
        <fullName evidence="8">NKG2-A/NKG2-B type II integral membrane protein-like</fullName>
    </submittedName>
</protein>
<gene>
    <name evidence="8" type="primary">LOC112830126</name>
</gene>
<reference key="1">
    <citation type="submission" date="2019-01" db="UniProtKB">
        <authorList>
            <consortium name="RefSeq"/>
        </authorList>
    </citation>
    <scope>IDENTIFICATION</scope>
</reference>
<feature type="transmembrane region" description="Helical" evidence="6">
    <location>
        <begin position="32"/>
        <end position="49"/>
    </location>
</feature>
<keyword evidence="5 6" id="KW-0472">Membrane</keyword>
<dbReference type="SUPFAM" id="SSF56436">
    <property type="entry name" value="C-type lectin-like"/>
    <property type="match status" value="1"/>
</dbReference>
<dbReference type="InterPro" id="IPR050919">
    <property type="entry name" value="NKG2/CD94_NK_receptors"/>
</dbReference>
<accession>A0A3Q7PPG5</accession>
<organism evidence="7 8">
    <name type="scientific">Callorhinus ursinus</name>
    <name type="common">Northern fur seal</name>
    <dbReference type="NCBI Taxonomy" id="34884"/>
    <lineage>
        <taxon>Eukaryota</taxon>
        <taxon>Metazoa</taxon>
        <taxon>Chordata</taxon>
        <taxon>Craniata</taxon>
        <taxon>Vertebrata</taxon>
        <taxon>Euteleostomi</taxon>
        <taxon>Mammalia</taxon>
        <taxon>Eutheria</taxon>
        <taxon>Laurasiatheria</taxon>
        <taxon>Carnivora</taxon>
        <taxon>Caniformia</taxon>
        <taxon>Pinnipedia</taxon>
        <taxon>Otariidae</taxon>
        <taxon>Callorhinus</taxon>
    </lineage>
</organism>
<reference evidence="8" key="2">
    <citation type="submission" date="2025-08" db="UniProtKB">
        <authorList>
            <consortium name="RefSeq"/>
        </authorList>
    </citation>
    <scope>IDENTIFICATION</scope>
    <source>
        <tissue evidence="8">Blood</tissue>
    </source>
</reference>
<keyword evidence="3" id="KW-0735">Signal-anchor</keyword>
<dbReference type="GO" id="GO:0045954">
    <property type="term" value="P:positive regulation of natural killer cell mediated cytotoxicity"/>
    <property type="evidence" value="ECO:0007669"/>
    <property type="project" value="TreeGrafter"/>
</dbReference>
<dbReference type="PANTHER" id="PTHR22800">
    <property type="entry name" value="C-TYPE LECTIN PROTEINS"/>
    <property type="match status" value="1"/>
</dbReference>
<comment type="subcellular location">
    <subcellularLocation>
        <location evidence="1">Membrane</location>
        <topology evidence="1">Single-pass type II membrane protein</topology>
    </subcellularLocation>
</comment>
<dbReference type="InterPro" id="IPR016187">
    <property type="entry name" value="CTDL_fold"/>
</dbReference>
<dbReference type="InterPro" id="IPR016186">
    <property type="entry name" value="C-type_lectin-like/link_sf"/>
</dbReference>
<dbReference type="GO" id="GO:0002223">
    <property type="term" value="P:stimulatory C-type lectin receptor signaling pathway"/>
    <property type="evidence" value="ECO:0007669"/>
    <property type="project" value="TreeGrafter"/>
</dbReference>
<keyword evidence="4 6" id="KW-1133">Transmembrane helix</keyword>
<dbReference type="InParanoid" id="A0A3Q7PPG5"/>
<evidence type="ECO:0000256" key="5">
    <source>
        <dbReference type="ARBA" id="ARBA00023136"/>
    </source>
</evidence>
<evidence type="ECO:0000313" key="8">
    <source>
        <dbReference type="RefSeq" id="XP_025735613.1"/>
    </source>
</evidence>
<sequence length="115" mass="13252">MNNQRENLSEPNLIKNSRRQQLKDLPSSLEKLIAGICGITCLVLIYIVARIGSIPSDPCGHCPKEWITCFNNWYYISTERKPWNESLMFCASKNSNLLSIGEANMVRFQMFPTFY</sequence>
<evidence type="ECO:0000256" key="3">
    <source>
        <dbReference type="ARBA" id="ARBA00022968"/>
    </source>
</evidence>
<dbReference type="PANTHER" id="PTHR22800:SF255">
    <property type="entry name" value="C-TYPE LECTIN DOMAIN-CONTAINING PROTEIN"/>
    <property type="match status" value="1"/>
</dbReference>
<dbReference type="RefSeq" id="XP_025735613.1">
    <property type="nucleotide sequence ID" value="XM_025879828.1"/>
</dbReference>
<evidence type="ECO:0000313" key="7">
    <source>
        <dbReference type="Proteomes" id="UP000286641"/>
    </source>
</evidence>
<keyword evidence="7" id="KW-1185">Reference proteome</keyword>
<keyword evidence="2 6" id="KW-0812">Transmembrane</keyword>
<dbReference type="Gene3D" id="3.10.100.10">
    <property type="entry name" value="Mannose-Binding Protein A, subunit A"/>
    <property type="match status" value="1"/>
</dbReference>
<evidence type="ECO:0000256" key="1">
    <source>
        <dbReference type="ARBA" id="ARBA00004606"/>
    </source>
</evidence>
<dbReference type="AlphaFoldDB" id="A0A3Q7PPG5"/>
<name>A0A3Q7PPG5_CALUR</name>
<dbReference type="Proteomes" id="UP000286641">
    <property type="component" value="Unplaced"/>
</dbReference>
<evidence type="ECO:0000256" key="4">
    <source>
        <dbReference type="ARBA" id="ARBA00022989"/>
    </source>
</evidence>
<proteinExistence type="predicted"/>
<evidence type="ECO:0000256" key="2">
    <source>
        <dbReference type="ARBA" id="ARBA00022692"/>
    </source>
</evidence>
<evidence type="ECO:0000256" key="6">
    <source>
        <dbReference type="SAM" id="Phobius"/>
    </source>
</evidence>
<dbReference type="GO" id="GO:0016020">
    <property type="term" value="C:membrane"/>
    <property type="evidence" value="ECO:0007669"/>
    <property type="project" value="UniProtKB-SubCell"/>
</dbReference>